<feature type="region of interest" description="Disordered" evidence="1">
    <location>
        <begin position="20"/>
        <end position="39"/>
    </location>
</feature>
<organism evidence="3 4">
    <name type="scientific">Lunasporangiospora selenospora</name>
    <dbReference type="NCBI Taxonomy" id="979761"/>
    <lineage>
        <taxon>Eukaryota</taxon>
        <taxon>Fungi</taxon>
        <taxon>Fungi incertae sedis</taxon>
        <taxon>Mucoromycota</taxon>
        <taxon>Mortierellomycotina</taxon>
        <taxon>Mortierellomycetes</taxon>
        <taxon>Mortierellales</taxon>
        <taxon>Mortierellaceae</taxon>
        <taxon>Lunasporangiospora</taxon>
    </lineage>
</organism>
<protein>
    <recommendedName>
        <fullName evidence="5">Hydrophobin</fullName>
    </recommendedName>
</protein>
<reference evidence="3" key="1">
    <citation type="journal article" date="2020" name="Fungal Divers.">
        <title>Resolving the Mortierellaceae phylogeny through synthesis of multi-gene phylogenetics and phylogenomics.</title>
        <authorList>
            <person name="Vandepol N."/>
            <person name="Liber J."/>
            <person name="Desiro A."/>
            <person name="Na H."/>
            <person name="Kennedy M."/>
            <person name="Barry K."/>
            <person name="Grigoriev I.V."/>
            <person name="Miller A.N."/>
            <person name="O'Donnell K."/>
            <person name="Stajich J.E."/>
            <person name="Bonito G."/>
        </authorList>
    </citation>
    <scope>NUCLEOTIDE SEQUENCE</scope>
    <source>
        <strain evidence="3">KOD1015</strain>
    </source>
</reference>
<dbReference type="EMBL" id="JAABOA010000094">
    <property type="protein sequence ID" value="KAF9585955.1"/>
    <property type="molecule type" value="Genomic_DNA"/>
</dbReference>
<evidence type="ECO:0000313" key="4">
    <source>
        <dbReference type="Proteomes" id="UP000780801"/>
    </source>
</evidence>
<evidence type="ECO:0000256" key="2">
    <source>
        <dbReference type="SAM" id="SignalP"/>
    </source>
</evidence>
<feature type="compositionally biased region" description="Basic and acidic residues" evidence="1">
    <location>
        <begin position="23"/>
        <end position="39"/>
    </location>
</feature>
<gene>
    <name evidence="3" type="ORF">BGW38_010813</name>
</gene>
<evidence type="ECO:0000256" key="1">
    <source>
        <dbReference type="SAM" id="MobiDB-lite"/>
    </source>
</evidence>
<keyword evidence="4" id="KW-1185">Reference proteome</keyword>
<feature type="signal peptide" evidence="2">
    <location>
        <begin position="1"/>
        <end position="18"/>
    </location>
</feature>
<keyword evidence="2" id="KW-0732">Signal</keyword>
<dbReference type="AlphaFoldDB" id="A0A9P6KIM8"/>
<evidence type="ECO:0008006" key="5">
    <source>
        <dbReference type="Google" id="ProtNLM"/>
    </source>
</evidence>
<accession>A0A9P6KIM8</accession>
<proteinExistence type="predicted"/>
<name>A0A9P6KIM8_9FUNG</name>
<feature type="chain" id="PRO_5040419974" description="Hydrophobin" evidence="2">
    <location>
        <begin position="19"/>
        <end position="130"/>
    </location>
</feature>
<sequence>MKISLPLTIIATVALAHAAPHSTNDKKPQCDLKKDQRPADQQHIVFRDDEFTNEFYCYKMIIDKLERPRHRCDDPNTLKCCETIKGGVINHALNCHIEGEAISHKQAKQCCVDQGTKAIIVDKQCYGVPH</sequence>
<comment type="caution">
    <text evidence="3">The sequence shown here is derived from an EMBL/GenBank/DDBJ whole genome shotgun (WGS) entry which is preliminary data.</text>
</comment>
<dbReference type="Proteomes" id="UP000780801">
    <property type="component" value="Unassembled WGS sequence"/>
</dbReference>
<evidence type="ECO:0000313" key="3">
    <source>
        <dbReference type="EMBL" id="KAF9585955.1"/>
    </source>
</evidence>